<feature type="transmembrane region" description="Helical" evidence="7">
    <location>
        <begin position="12"/>
        <end position="30"/>
    </location>
</feature>
<dbReference type="RefSeq" id="WP_173804646.1">
    <property type="nucleotide sequence ID" value="NZ_JABSNM010000005.1"/>
</dbReference>
<reference evidence="9 10" key="1">
    <citation type="submission" date="2020-05" db="EMBL/GenBank/DDBJ databases">
        <title>Genomic Encyclopedia of Type Strains, Phase IV (KMG-V): Genome sequencing to study the core and pangenomes of soil and plant-associated prokaryotes.</title>
        <authorList>
            <person name="Whitman W."/>
        </authorList>
    </citation>
    <scope>NUCLEOTIDE SEQUENCE [LARGE SCALE GENOMIC DNA]</scope>
    <source>
        <strain evidence="9 10">C29</strain>
    </source>
</reference>
<name>A0ABX2G1M3_9BURK</name>
<evidence type="ECO:0000313" key="9">
    <source>
        <dbReference type="EMBL" id="NRT55671.1"/>
    </source>
</evidence>
<protein>
    <submittedName>
        <fullName evidence="9">Polysaccharide chain length determinant protein (PEP-CTERM system associated)</fullName>
    </submittedName>
</protein>
<proteinExistence type="predicted"/>
<comment type="caution">
    <text evidence="9">The sequence shown here is derived from an EMBL/GenBank/DDBJ whole genome shotgun (WGS) entry which is preliminary data.</text>
</comment>
<comment type="subcellular location">
    <subcellularLocation>
        <location evidence="1">Cell membrane</location>
        <topology evidence="1">Multi-pass membrane protein</topology>
    </subcellularLocation>
</comment>
<evidence type="ECO:0000256" key="5">
    <source>
        <dbReference type="ARBA" id="ARBA00023136"/>
    </source>
</evidence>
<keyword evidence="3 7" id="KW-0812">Transmembrane</keyword>
<evidence type="ECO:0000256" key="2">
    <source>
        <dbReference type="ARBA" id="ARBA00022475"/>
    </source>
</evidence>
<dbReference type="SUPFAM" id="SSF57997">
    <property type="entry name" value="Tropomyosin"/>
    <property type="match status" value="1"/>
</dbReference>
<dbReference type="NCBIfam" id="TIGR03007">
    <property type="entry name" value="pepcterm_ChnLen"/>
    <property type="match status" value="1"/>
</dbReference>
<accession>A0ABX2G1M3</accession>
<dbReference type="EMBL" id="JABSNM010000005">
    <property type="protein sequence ID" value="NRT55671.1"/>
    <property type="molecule type" value="Genomic_DNA"/>
</dbReference>
<evidence type="ECO:0000256" key="3">
    <source>
        <dbReference type="ARBA" id="ARBA00022692"/>
    </source>
</evidence>
<feature type="transmembrane region" description="Helical" evidence="7">
    <location>
        <begin position="416"/>
        <end position="438"/>
    </location>
</feature>
<evidence type="ECO:0000256" key="1">
    <source>
        <dbReference type="ARBA" id="ARBA00004651"/>
    </source>
</evidence>
<feature type="coiled-coil region" evidence="6">
    <location>
        <begin position="312"/>
        <end position="377"/>
    </location>
</feature>
<gene>
    <name evidence="9" type="ORF">HNQ01_001401</name>
</gene>
<sequence length="503" mass="57194">MAGSVWRHRWVAVAVAWLVAILGALVVMVVPERHEARARIYVDTQTVLRPMMVGLAFQPDIDQQVRMLGRTLISRPNVERLVNNPTVGLEKVEPSKVDSQIETLMKTIKVEQTGGNNLYAISYRDTNGERAQRLVEALVSMFMESGIDSKRKDSADASRFIDEQIKSYETKLTESENRLKEFKLKNMNVAATQTQDFFGRIQSMTDEVNRLKVQLSAAERSRDAIRRDLEGEDPQLPMGAASAVSMTPDLDERILALKRQLDDMERRYTENHPDVKTTRRMITELEQNRRAELDRLRAENPKRRTAATNPVYQRLRNNLSDAEANVASLRGQLEAQAARLEEIRSQANRVPQAEAELAQMNRDYEILRRNYDQLVQRREAASLGVKIDQTASMADFRIIEPPRMLPAPVFPSRIQMAAGVMLLSMVIGVAVAYAMTLVNPTFASERELREFTKRPVLGSLTKIEDPRERDQLRQDRMKLAGVMGLFLLANVGWMAWISMRAAT</sequence>
<evidence type="ECO:0000256" key="6">
    <source>
        <dbReference type="SAM" id="Coils"/>
    </source>
</evidence>
<dbReference type="InterPro" id="IPR050445">
    <property type="entry name" value="Bact_polysacc_biosynth/exp"/>
</dbReference>
<dbReference type="InterPro" id="IPR014345">
    <property type="entry name" value="XrtA_polysacc_chain"/>
</dbReference>
<dbReference type="Gene3D" id="1.10.287.1490">
    <property type="match status" value="1"/>
</dbReference>
<feature type="coiled-coil region" evidence="6">
    <location>
        <begin position="165"/>
        <end position="267"/>
    </location>
</feature>
<keyword evidence="10" id="KW-1185">Reference proteome</keyword>
<keyword evidence="4 7" id="KW-1133">Transmembrane helix</keyword>
<evidence type="ECO:0000259" key="8">
    <source>
        <dbReference type="Pfam" id="PF02706"/>
    </source>
</evidence>
<evidence type="ECO:0000256" key="4">
    <source>
        <dbReference type="ARBA" id="ARBA00022989"/>
    </source>
</evidence>
<dbReference type="PANTHER" id="PTHR32309:SF13">
    <property type="entry name" value="FERRIC ENTEROBACTIN TRANSPORT PROTEIN FEPE"/>
    <property type="match status" value="1"/>
</dbReference>
<dbReference type="Proteomes" id="UP001516061">
    <property type="component" value="Unassembled WGS sequence"/>
</dbReference>
<feature type="transmembrane region" description="Helical" evidence="7">
    <location>
        <begin position="479"/>
        <end position="499"/>
    </location>
</feature>
<dbReference type="PANTHER" id="PTHR32309">
    <property type="entry name" value="TYROSINE-PROTEIN KINASE"/>
    <property type="match status" value="1"/>
</dbReference>
<keyword evidence="2" id="KW-1003">Cell membrane</keyword>
<evidence type="ECO:0000256" key="7">
    <source>
        <dbReference type="SAM" id="Phobius"/>
    </source>
</evidence>
<dbReference type="InterPro" id="IPR003856">
    <property type="entry name" value="LPS_length_determ_N"/>
</dbReference>
<dbReference type="Pfam" id="PF02706">
    <property type="entry name" value="Wzz"/>
    <property type="match status" value="1"/>
</dbReference>
<keyword evidence="5 7" id="KW-0472">Membrane</keyword>
<evidence type="ECO:0000313" key="10">
    <source>
        <dbReference type="Proteomes" id="UP001516061"/>
    </source>
</evidence>
<feature type="domain" description="Polysaccharide chain length determinant N-terminal" evidence="8">
    <location>
        <begin position="3"/>
        <end position="80"/>
    </location>
</feature>
<organism evidence="9 10">
    <name type="scientific">Sphaerotilus uruguayifluvii</name>
    <dbReference type="NCBI Taxonomy" id="2735897"/>
    <lineage>
        <taxon>Bacteria</taxon>
        <taxon>Pseudomonadati</taxon>
        <taxon>Pseudomonadota</taxon>
        <taxon>Betaproteobacteria</taxon>
        <taxon>Burkholderiales</taxon>
        <taxon>Sphaerotilaceae</taxon>
        <taxon>Sphaerotilus</taxon>
    </lineage>
</organism>
<keyword evidence="6" id="KW-0175">Coiled coil</keyword>